<dbReference type="NCBIfam" id="TIGR02937">
    <property type="entry name" value="sigma70-ECF"/>
    <property type="match status" value="1"/>
</dbReference>
<comment type="similarity">
    <text evidence="1">Belongs to the sigma-70 factor family. ECF subfamily.</text>
</comment>
<dbReference type="PANTHER" id="PTHR43133:SF25">
    <property type="entry name" value="RNA POLYMERASE SIGMA FACTOR RFAY-RELATED"/>
    <property type="match status" value="1"/>
</dbReference>
<dbReference type="InterPro" id="IPR013249">
    <property type="entry name" value="RNA_pol_sigma70_r4_t2"/>
</dbReference>
<evidence type="ECO:0000313" key="7">
    <source>
        <dbReference type="EMBL" id="SDK16145.1"/>
    </source>
</evidence>
<keyword evidence="3" id="KW-0731">Sigma factor</keyword>
<dbReference type="InterPro" id="IPR014284">
    <property type="entry name" value="RNA_pol_sigma-70_dom"/>
</dbReference>
<proteinExistence type="inferred from homology"/>
<evidence type="ECO:0000313" key="8">
    <source>
        <dbReference type="Proteomes" id="UP000198894"/>
    </source>
</evidence>
<dbReference type="Proteomes" id="UP000198894">
    <property type="component" value="Unassembled WGS sequence"/>
</dbReference>
<dbReference type="GO" id="GO:0003677">
    <property type="term" value="F:DNA binding"/>
    <property type="evidence" value="ECO:0007669"/>
    <property type="project" value="InterPro"/>
</dbReference>
<dbReference type="GO" id="GO:0016987">
    <property type="term" value="F:sigma factor activity"/>
    <property type="evidence" value="ECO:0007669"/>
    <property type="project" value="UniProtKB-KW"/>
</dbReference>
<keyword evidence="8" id="KW-1185">Reference proteome</keyword>
<evidence type="ECO:0000256" key="3">
    <source>
        <dbReference type="ARBA" id="ARBA00023082"/>
    </source>
</evidence>
<evidence type="ECO:0000256" key="1">
    <source>
        <dbReference type="ARBA" id="ARBA00010641"/>
    </source>
</evidence>
<dbReference type="GO" id="GO:0006352">
    <property type="term" value="P:DNA-templated transcription initiation"/>
    <property type="evidence" value="ECO:0007669"/>
    <property type="project" value="InterPro"/>
</dbReference>
<dbReference type="InterPro" id="IPR036388">
    <property type="entry name" value="WH-like_DNA-bd_sf"/>
</dbReference>
<dbReference type="Pfam" id="PF08281">
    <property type="entry name" value="Sigma70_r4_2"/>
    <property type="match status" value="1"/>
</dbReference>
<dbReference type="SUPFAM" id="SSF88659">
    <property type="entry name" value="Sigma3 and sigma4 domains of RNA polymerase sigma factors"/>
    <property type="match status" value="1"/>
</dbReference>
<dbReference type="EMBL" id="FNEE01000012">
    <property type="protein sequence ID" value="SDK16145.1"/>
    <property type="molecule type" value="Genomic_DNA"/>
</dbReference>
<evidence type="ECO:0000256" key="4">
    <source>
        <dbReference type="ARBA" id="ARBA00023163"/>
    </source>
</evidence>
<organism evidence="7 8">
    <name type="scientific">Mesorhizobium muleiense</name>
    <dbReference type="NCBI Taxonomy" id="1004279"/>
    <lineage>
        <taxon>Bacteria</taxon>
        <taxon>Pseudomonadati</taxon>
        <taxon>Pseudomonadota</taxon>
        <taxon>Alphaproteobacteria</taxon>
        <taxon>Hyphomicrobiales</taxon>
        <taxon>Phyllobacteriaceae</taxon>
        <taxon>Mesorhizobium</taxon>
    </lineage>
</organism>
<accession>A0A1G8ZP41</accession>
<dbReference type="Gene3D" id="1.10.10.10">
    <property type="entry name" value="Winged helix-like DNA-binding domain superfamily/Winged helix DNA-binding domain"/>
    <property type="match status" value="1"/>
</dbReference>
<dbReference type="AlphaFoldDB" id="A0A1G8ZP41"/>
<name>A0A1G8ZP41_9HYPH</name>
<keyword evidence="2" id="KW-0805">Transcription regulation</keyword>
<protein>
    <submittedName>
        <fullName evidence="7">RNA polymerase sigma-70 factor, ECF subfamily</fullName>
    </submittedName>
</protein>
<dbReference type="CDD" id="cd06171">
    <property type="entry name" value="Sigma70_r4"/>
    <property type="match status" value="1"/>
</dbReference>
<evidence type="ECO:0000256" key="2">
    <source>
        <dbReference type="ARBA" id="ARBA00023015"/>
    </source>
</evidence>
<dbReference type="InterPro" id="IPR013325">
    <property type="entry name" value="RNA_pol_sigma_r2"/>
</dbReference>
<dbReference type="InterPro" id="IPR039425">
    <property type="entry name" value="RNA_pol_sigma-70-like"/>
</dbReference>
<feature type="domain" description="RNA polymerase sigma-70 region 2" evidence="5">
    <location>
        <begin position="13"/>
        <end position="76"/>
    </location>
</feature>
<dbReference type="Pfam" id="PF04542">
    <property type="entry name" value="Sigma70_r2"/>
    <property type="match status" value="1"/>
</dbReference>
<dbReference type="Gene3D" id="1.10.1740.10">
    <property type="match status" value="1"/>
</dbReference>
<gene>
    <name evidence="7" type="ORF">SAMN05428953_11280</name>
</gene>
<dbReference type="SUPFAM" id="SSF88946">
    <property type="entry name" value="Sigma2 domain of RNA polymerase sigma factors"/>
    <property type="match status" value="1"/>
</dbReference>
<dbReference type="PANTHER" id="PTHR43133">
    <property type="entry name" value="RNA POLYMERASE ECF-TYPE SIGMA FACTO"/>
    <property type="match status" value="1"/>
</dbReference>
<reference evidence="8" key="1">
    <citation type="submission" date="2016-10" db="EMBL/GenBank/DDBJ databases">
        <authorList>
            <person name="Varghese N."/>
            <person name="Submissions S."/>
        </authorList>
    </citation>
    <scope>NUCLEOTIDE SEQUENCE [LARGE SCALE GENOMIC DNA]</scope>
    <source>
        <strain evidence="8">CGMCC 1.11022</strain>
    </source>
</reference>
<sequence length="186" mass="21059">MIETDPFGKQLVAFLPNLRRFAISLCRSRDLADDLVQAACERALANTERFEPGTRFDAWLFRIVRNLWIDHIRRQRTAGPQEDIEQRQDLVGACGERDVEVRFTLNSVAQAITDLPDDQREIILLVCVEDLSYREAAGVLDIPIGTVMSRLARARKNLAEAVGINPGLPRSPVMKGENRNDKMRVC</sequence>
<evidence type="ECO:0000259" key="5">
    <source>
        <dbReference type="Pfam" id="PF04542"/>
    </source>
</evidence>
<dbReference type="InterPro" id="IPR013324">
    <property type="entry name" value="RNA_pol_sigma_r3/r4-like"/>
</dbReference>
<evidence type="ECO:0000259" key="6">
    <source>
        <dbReference type="Pfam" id="PF08281"/>
    </source>
</evidence>
<dbReference type="InterPro" id="IPR007627">
    <property type="entry name" value="RNA_pol_sigma70_r2"/>
</dbReference>
<keyword evidence="4" id="KW-0804">Transcription</keyword>
<feature type="domain" description="RNA polymerase sigma factor 70 region 4 type 2" evidence="6">
    <location>
        <begin position="107"/>
        <end position="158"/>
    </location>
</feature>